<dbReference type="GeneID" id="54476000"/>
<dbReference type="AlphaFoldDB" id="A0A6A6PFJ0"/>
<sequence>MGLTLKCLHSTYVFWTCQPCMRSMNGEMKWKQLYNLWPSNVRSRSHRLNSLSGKKEPLLDDVTAMGDSKVHTAVFMKETSAIQNV</sequence>
<dbReference type="Proteomes" id="UP000799767">
    <property type="component" value="Unassembled WGS sequence"/>
</dbReference>
<gene>
    <name evidence="1" type="ORF">BDY17DRAFT_306154</name>
</gene>
<accession>A0A6A6PFJ0</accession>
<evidence type="ECO:0000313" key="2">
    <source>
        <dbReference type="Proteomes" id="UP000799767"/>
    </source>
</evidence>
<protein>
    <submittedName>
        <fullName evidence="1">Uncharacterized protein</fullName>
    </submittedName>
</protein>
<reference evidence="1" key="1">
    <citation type="journal article" date="2020" name="Stud. Mycol.">
        <title>101 Dothideomycetes genomes: a test case for predicting lifestyles and emergence of pathogens.</title>
        <authorList>
            <person name="Haridas S."/>
            <person name="Albert R."/>
            <person name="Binder M."/>
            <person name="Bloem J."/>
            <person name="Labutti K."/>
            <person name="Salamov A."/>
            <person name="Andreopoulos B."/>
            <person name="Baker S."/>
            <person name="Barry K."/>
            <person name="Bills G."/>
            <person name="Bluhm B."/>
            <person name="Cannon C."/>
            <person name="Castanera R."/>
            <person name="Culley D."/>
            <person name="Daum C."/>
            <person name="Ezra D."/>
            <person name="Gonzalez J."/>
            <person name="Henrissat B."/>
            <person name="Kuo A."/>
            <person name="Liang C."/>
            <person name="Lipzen A."/>
            <person name="Lutzoni F."/>
            <person name="Magnuson J."/>
            <person name="Mondo S."/>
            <person name="Nolan M."/>
            <person name="Ohm R."/>
            <person name="Pangilinan J."/>
            <person name="Park H.-J."/>
            <person name="Ramirez L."/>
            <person name="Alfaro M."/>
            <person name="Sun H."/>
            <person name="Tritt A."/>
            <person name="Yoshinaga Y."/>
            <person name="Zwiers L.-H."/>
            <person name="Turgeon B."/>
            <person name="Goodwin S."/>
            <person name="Spatafora J."/>
            <person name="Crous P."/>
            <person name="Grigoriev I."/>
        </authorList>
    </citation>
    <scope>NUCLEOTIDE SEQUENCE</scope>
    <source>
        <strain evidence="1">CBS 113389</strain>
    </source>
</reference>
<keyword evidence="2" id="KW-1185">Reference proteome</keyword>
<dbReference type="EMBL" id="MU001645">
    <property type="protein sequence ID" value="KAF2478504.1"/>
    <property type="molecule type" value="Genomic_DNA"/>
</dbReference>
<proteinExistence type="predicted"/>
<evidence type="ECO:0000313" key="1">
    <source>
        <dbReference type="EMBL" id="KAF2478504.1"/>
    </source>
</evidence>
<organism evidence="1 2">
    <name type="scientific">Neohortaea acidophila</name>
    <dbReference type="NCBI Taxonomy" id="245834"/>
    <lineage>
        <taxon>Eukaryota</taxon>
        <taxon>Fungi</taxon>
        <taxon>Dikarya</taxon>
        <taxon>Ascomycota</taxon>
        <taxon>Pezizomycotina</taxon>
        <taxon>Dothideomycetes</taxon>
        <taxon>Dothideomycetidae</taxon>
        <taxon>Mycosphaerellales</taxon>
        <taxon>Teratosphaeriaceae</taxon>
        <taxon>Neohortaea</taxon>
    </lineage>
</organism>
<dbReference type="RefSeq" id="XP_033585074.1">
    <property type="nucleotide sequence ID" value="XM_033734998.1"/>
</dbReference>
<name>A0A6A6PFJ0_9PEZI</name>